<comment type="caution">
    <text evidence="2">The sequence shown here is derived from an EMBL/GenBank/DDBJ whole genome shotgun (WGS) entry which is preliminary data.</text>
</comment>
<gene>
    <name evidence="2" type="ORF">SAMN05216521_11392</name>
</gene>
<name>A0A1I0KGH1_9FIRM</name>
<protein>
    <recommendedName>
        <fullName evidence="1">IrrE N-terminal-like domain-containing protein</fullName>
    </recommendedName>
</protein>
<evidence type="ECO:0000313" key="2">
    <source>
        <dbReference type="EMBL" id="SEU22959.1"/>
    </source>
</evidence>
<evidence type="ECO:0000259" key="1">
    <source>
        <dbReference type="Pfam" id="PF06114"/>
    </source>
</evidence>
<reference evidence="2 3" key="1">
    <citation type="submission" date="2016-10" db="EMBL/GenBank/DDBJ databases">
        <authorList>
            <person name="Varghese N."/>
            <person name="Submissions S."/>
        </authorList>
    </citation>
    <scope>NUCLEOTIDE SEQUENCE [LARGE SCALE GENOMIC DNA]</scope>
    <source>
        <strain evidence="2 3">NLAE-zl-C196</strain>
    </source>
</reference>
<organism evidence="2 3">
    <name type="scientific">Enterocloster clostridioformis</name>
    <dbReference type="NCBI Taxonomy" id="1531"/>
    <lineage>
        <taxon>Bacteria</taxon>
        <taxon>Bacillati</taxon>
        <taxon>Bacillota</taxon>
        <taxon>Clostridia</taxon>
        <taxon>Lachnospirales</taxon>
        <taxon>Lachnospiraceae</taxon>
        <taxon>Enterocloster</taxon>
    </lineage>
</organism>
<evidence type="ECO:0000313" key="3">
    <source>
        <dbReference type="Proteomes" id="UP000182121"/>
    </source>
</evidence>
<dbReference type="EMBL" id="FOIO01000139">
    <property type="protein sequence ID" value="SEU22959.1"/>
    <property type="molecule type" value="Genomic_DNA"/>
</dbReference>
<accession>A0A1I0KGH1</accession>
<dbReference type="RefSeq" id="WP_081352122.1">
    <property type="nucleotide sequence ID" value="NZ_FOIO01000139.1"/>
</dbReference>
<dbReference type="Pfam" id="PF06114">
    <property type="entry name" value="Peptidase_M78"/>
    <property type="match status" value="1"/>
</dbReference>
<sequence>MEARPYTPLYTSERCRIGWRSISTMPGGHYALNHHKRKQVCAFHDYGIFDNSSELEDEANRFVAEYLLEDDRTLETLREQRDFFTAAACLHVPKEILDYKMRMLRYYELLTKECPIYTRRDCMGRIDCSGIEEDDYA</sequence>
<dbReference type="InterPro" id="IPR010359">
    <property type="entry name" value="IrrE_HExxH"/>
</dbReference>
<proteinExistence type="predicted"/>
<feature type="domain" description="IrrE N-terminal-like" evidence="1">
    <location>
        <begin position="28"/>
        <end position="101"/>
    </location>
</feature>
<dbReference type="AlphaFoldDB" id="A0A1I0KGH1"/>
<dbReference type="Proteomes" id="UP000182121">
    <property type="component" value="Unassembled WGS sequence"/>
</dbReference>